<dbReference type="AlphaFoldDB" id="A0A0B6ZLP0"/>
<feature type="coiled-coil region" evidence="1">
    <location>
        <begin position="118"/>
        <end position="203"/>
    </location>
</feature>
<evidence type="ECO:0008006" key="4">
    <source>
        <dbReference type="Google" id="ProtNLM"/>
    </source>
</evidence>
<sequence>MMAVVGHESFLSLEKVDNSMTVEEERDHYRQRFQSMKLVLKELQQQLTLYKTRCSGVNTVALMLKDSKQEVMKLTKQRKALETAVANLQNRLSTNGLSSSVNIEETELFIPGASKQTLDNLAKENARLRTLLKSHEGQSGKESLQDIQKLTALVEHLEAENSQLRVQLLDIEHLKLTLERQLEDETEQMKNQLKAEKLQFEQEHRQGKVQIPYHSEQSSDKESQTVDVELSKIDEVRQALRLLSSHCVALDQSLENAQVVAARNVTEAETAHNNDDDMISKEAYMELEQKVNQIIQMNQRWQSYNENQEQQIHGLVAQIAEQEEINKETEGLRSAFENKELENQNLRRDIANLTREITRLRSQPQFDMSLVEILKQQIQVCTEDFNTERKDREHAINRIKQLQEDINRLNNENELLKKEIGDLQKVKNTPEVQYEKRDSPLWMKSQMNPHFVPRSGSMSPQRLPFSSSSSGMPHSLAHSLSPVPSPVPMSFSSTSSTTDRSSFYPPISQDSGVGFQTPVRPGFKQQHSSQASIPRPRGPHEGLTSSDMGNTAGATNVSMPALSTQSGRSAKSRQTDLTCPKCSKEFSENQQQELINHINSCTE</sequence>
<dbReference type="PANTHER" id="PTHR31838">
    <property type="entry name" value="CENTROSOMAL PROTEIN OF 55 KDA"/>
    <property type="match status" value="1"/>
</dbReference>
<proteinExistence type="predicted"/>
<reference evidence="3" key="1">
    <citation type="submission" date="2014-12" db="EMBL/GenBank/DDBJ databases">
        <title>Insight into the proteome of Arion vulgaris.</title>
        <authorList>
            <person name="Aradska J."/>
            <person name="Bulat T."/>
            <person name="Smidak R."/>
            <person name="Sarate P."/>
            <person name="Gangsoo J."/>
            <person name="Sialana F."/>
            <person name="Bilban M."/>
            <person name="Lubec G."/>
        </authorList>
    </citation>
    <scope>NUCLEOTIDE SEQUENCE</scope>
    <source>
        <tissue evidence="3">Skin</tissue>
    </source>
</reference>
<feature type="compositionally biased region" description="Low complexity" evidence="2">
    <location>
        <begin position="466"/>
        <end position="503"/>
    </location>
</feature>
<dbReference type="Gene3D" id="1.20.5.990">
    <property type="entry name" value="Nemo cc2-lz domain - 1d5 darpin complex"/>
    <property type="match status" value="1"/>
</dbReference>
<organism evidence="3">
    <name type="scientific">Arion vulgaris</name>
    <dbReference type="NCBI Taxonomy" id="1028688"/>
    <lineage>
        <taxon>Eukaryota</taxon>
        <taxon>Metazoa</taxon>
        <taxon>Spiralia</taxon>
        <taxon>Lophotrochozoa</taxon>
        <taxon>Mollusca</taxon>
        <taxon>Gastropoda</taxon>
        <taxon>Heterobranchia</taxon>
        <taxon>Euthyneura</taxon>
        <taxon>Panpulmonata</taxon>
        <taxon>Eupulmonata</taxon>
        <taxon>Stylommatophora</taxon>
        <taxon>Helicina</taxon>
        <taxon>Arionoidea</taxon>
        <taxon>Arionidae</taxon>
        <taxon>Arion</taxon>
    </lineage>
</organism>
<protein>
    <recommendedName>
        <fullName evidence="4">CCHC NOA-type domain-containing protein</fullName>
    </recommendedName>
</protein>
<feature type="coiled-coil region" evidence="1">
    <location>
        <begin position="26"/>
        <end position="91"/>
    </location>
</feature>
<dbReference type="InterPro" id="IPR038926">
    <property type="entry name" value="CEP55"/>
</dbReference>
<name>A0A0B6ZLP0_9EUPU</name>
<dbReference type="EMBL" id="HACG01021931">
    <property type="protein sequence ID" value="CEK68796.1"/>
    <property type="molecule type" value="Transcribed_RNA"/>
</dbReference>
<evidence type="ECO:0000313" key="3">
    <source>
        <dbReference type="EMBL" id="CEK68796.1"/>
    </source>
</evidence>
<dbReference type="GO" id="GO:0051896">
    <property type="term" value="P:regulation of phosphatidylinositol 3-kinase/protein kinase B signal transduction"/>
    <property type="evidence" value="ECO:0007669"/>
    <property type="project" value="InterPro"/>
</dbReference>
<dbReference type="PANTHER" id="PTHR31838:SF1">
    <property type="entry name" value="CENTROSOMAL PROTEIN OF 55 KDA"/>
    <property type="match status" value="1"/>
</dbReference>
<feature type="region of interest" description="Disordered" evidence="2">
    <location>
        <begin position="446"/>
        <end position="579"/>
    </location>
</feature>
<feature type="coiled-coil region" evidence="1">
    <location>
        <begin position="305"/>
        <end position="426"/>
    </location>
</feature>
<keyword evidence="1" id="KW-0175">Coiled coil</keyword>
<feature type="compositionally biased region" description="Polar residues" evidence="2">
    <location>
        <begin position="543"/>
        <end position="569"/>
    </location>
</feature>
<dbReference type="GO" id="GO:0000281">
    <property type="term" value="P:mitotic cytokinesis"/>
    <property type="evidence" value="ECO:0007669"/>
    <property type="project" value="InterPro"/>
</dbReference>
<accession>A0A0B6ZLP0</accession>
<gene>
    <name evidence="3" type="primary">ORF67798</name>
</gene>
<evidence type="ECO:0000256" key="1">
    <source>
        <dbReference type="SAM" id="Coils"/>
    </source>
</evidence>
<evidence type="ECO:0000256" key="2">
    <source>
        <dbReference type="SAM" id="MobiDB-lite"/>
    </source>
</evidence>